<proteinExistence type="predicted"/>
<gene>
    <name evidence="1" type="ORF">FOKN1_1326</name>
</gene>
<organism evidence="1 2">
    <name type="scientific">Thiohalobacter thiocyanaticus</name>
    <dbReference type="NCBI Taxonomy" id="585455"/>
    <lineage>
        <taxon>Bacteria</taxon>
        <taxon>Pseudomonadati</taxon>
        <taxon>Pseudomonadota</taxon>
        <taxon>Gammaproteobacteria</taxon>
        <taxon>Thiohalobacterales</taxon>
        <taxon>Thiohalobacteraceae</taxon>
        <taxon>Thiohalobacter</taxon>
    </lineage>
</organism>
<reference evidence="1 2" key="1">
    <citation type="submission" date="2017-05" db="EMBL/GenBank/DDBJ databases">
        <title>Thiocyanate degradation by Thiohalobacter thiocyanaticus FOKN1.</title>
        <authorList>
            <person name="Oshiki M."/>
            <person name="Fukushima T."/>
            <person name="Kawano S."/>
            <person name="Nakagawa J."/>
        </authorList>
    </citation>
    <scope>NUCLEOTIDE SEQUENCE [LARGE SCALE GENOMIC DNA]</scope>
    <source>
        <strain evidence="1 2">FOKN1</strain>
    </source>
</reference>
<dbReference type="Pfam" id="PF09618">
    <property type="entry name" value="Cas_Csy4"/>
    <property type="match status" value="1"/>
</dbReference>
<dbReference type="KEGG" id="ttc:FOKN1_1326"/>
<dbReference type="EMBL" id="AP018052">
    <property type="protein sequence ID" value="BAZ93724.1"/>
    <property type="molecule type" value="Genomic_DNA"/>
</dbReference>
<dbReference type="InterPro" id="IPR042564">
    <property type="entry name" value="CRISPR-Cas6/Csy4_sf"/>
</dbReference>
<dbReference type="RefSeq" id="WP_096365900.1">
    <property type="nucleotide sequence ID" value="NZ_AP018052.1"/>
</dbReference>
<sequence>MPSLTHYFDIEARAGTEVSMPVIISTVVQRLHCAGKAGAYALGFPGLKGFSPGGVVRVFSSDTKLLETLQDHIERDGVDDFVKIRRIAEVPEGHGYAVFRSIKAKALPSRANRREKRRESGVGRHGAYSEEELAAIEEKRDRLNALPYLRFTSLSTRSPIRVHIEKVEVDSACDGTPNSYGLASGQPGAERYFSVPDF</sequence>
<evidence type="ECO:0000313" key="2">
    <source>
        <dbReference type="Proteomes" id="UP000218765"/>
    </source>
</evidence>
<dbReference type="NCBIfam" id="TIGR02563">
    <property type="entry name" value="cas_Csy4"/>
    <property type="match status" value="1"/>
</dbReference>
<dbReference type="Gene3D" id="3.30.70.2540">
    <property type="entry name" value="CRISPR-associated endoribonuclease Cas6/Csy4"/>
    <property type="match status" value="1"/>
</dbReference>
<dbReference type="Proteomes" id="UP000218765">
    <property type="component" value="Chromosome"/>
</dbReference>
<dbReference type="InterPro" id="IPR013396">
    <property type="entry name" value="CRISPR-assoc_prot_Csy4"/>
</dbReference>
<dbReference type="GO" id="GO:0004519">
    <property type="term" value="F:endonuclease activity"/>
    <property type="evidence" value="ECO:0007669"/>
    <property type="project" value="InterPro"/>
</dbReference>
<evidence type="ECO:0000313" key="1">
    <source>
        <dbReference type="EMBL" id="BAZ93724.1"/>
    </source>
</evidence>
<dbReference type="AlphaFoldDB" id="A0A1Z4VR94"/>
<protein>
    <submittedName>
        <fullName evidence="1">Uncharacterized protein</fullName>
    </submittedName>
</protein>
<keyword evidence="2" id="KW-1185">Reference proteome</keyword>
<accession>A0A1Z4VR94</accession>
<dbReference type="GO" id="GO:0043571">
    <property type="term" value="P:maintenance of CRISPR repeat elements"/>
    <property type="evidence" value="ECO:0007669"/>
    <property type="project" value="InterPro"/>
</dbReference>
<name>A0A1Z4VR94_9GAMM</name>